<evidence type="ECO:0000256" key="8">
    <source>
        <dbReference type="ARBA" id="ARBA00022553"/>
    </source>
</evidence>
<evidence type="ECO:0000313" key="18">
    <source>
        <dbReference type="EMBL" id="KAF2096981.1"/>
    </source>
</evidence>
<evidence type="ECO:0000313" key="19">
    <source>
        <dbReference type="Proteomes" id="UP000799772"/>
    </source>
</evidence>
<gene>
    <name evidence="18" type="ORF">NA57DRAFT_57592</name>
</gene>
<feature type="compositionally biased region" description="Gly residues" evidence="16">
    <location>
        <begin position="18"/>
        <end position="28"/>
    </location>
</feature>
<comment type="subcellular location">
    <subcellularLocation>
        <location evidence="3">Chromosome</location>
        <location evidence="3">Telomere</location>
    </subcellularLocation>
    <subcellularLocation>
        <location evidence="2">Cytoplasm</location>
    </subcellularLocation>
    <subcellularLocation>
        <location evidence="1">Nucleus</location>
    </subcellularLocation>
</comment>
<dbReference type="EMBL" id="ML978128">
    <property type="protein sequence ID" value="KAF2096981.1"/>
    <property type="molecule type" value="Genomic_DNA"/>
</dbReference>
<keyword evidence="9" id="KW-0227">DNA damage</keyword>
<dbReference type="InterPro" id="IPR041803">
    <property type="entry name" value="DEF1_CUE"/>
</dbReference>
<comment type="caution">
    <text evidence="18">The sequence shown here is derived from an EMBL/GenBank/DDBJ whole genome shotgun (WGS) entry which is preliminary data.</text>
</comment>
<feature type="region of interest" description="Disordered" evidence="16">
    <location>
        <begin position="741"/>
        <end position="949"/>
    </location>
</feature>
<dbReference type="OrthoDB" id="5396806at2759"/>
<feature type="compositionally biased region" description="Polar residues" evidence="16">
    <location>
        <begin position="350"/>
        <end position="363"/>
    </location>
</feature>
<evidence type="ECO:0000259" key="17">
    <source>
        <dbReference type="PROSITE" id="PS51140"/>
    </source>
</evidence>
<evidence type="ECO:0000256" key="16">
    <source>
        <dbReference type="SAM" id="MobiDB-lite"/>
    </source>
</evidence>
<evidence type="ECO:0000256" key="9">
    <source>
        <dbReference type="ARBA" id="ARBA00022763"/>
    </source>
</evidence>
<evidence type="ECO:0000256" key="7">
    <source>
        <dbReference type="ARBA" id="ARBA00022490"/>
    </source>
</evidence>
<keyword evidence="15" id="KW-0539">Nucleus</keyword>
<dbReference type="GO" id="GO:0006281">
    <property type="term" value="P:DNA repair"/>
    <property type="evidence" value="ECO:0007669"/>
    <property type="project" value="UniProtKB-KW"/>
</dbReference>
<feature type="compositionally biased region" description="Low complexity" evidence="16">
    <location>
        <begin position="605"/>
        <end position="615"/>
    </location>
</feature>
<feature type="compositionally biased region" description="Low complexity" evidence="16">
    <location>
        <begin position="1"/>
        <end position="17"/>
    </location>
</feature>
<proteinExistence type="inferred from homology"/>
<feature type="compositionally biased region" description="Pro residues" evidence="16">
    <location>
        <begin position="457"/>
        <end position="479"/>
    </location>
</feature>
<dbReference type="Pfam" id="PF02845">
    <property type="entry name" value="CUE"/>
    <property type="match status" value="1"/>
</dbReference>
<dbReference type="InterPro" id="IPR051833">
    <property type="entry name" value="TC-DDR_regulator"/>
</dbReference>
<keyword evidence="19" id="KW-1185">Reference proteome</keyword>
<organism evidence="18 19">
    <name type="scientific">Rhizodiscina lignyota</name>
    <dbReference type="NCBI Taxonomy" id="1504668"/>
    <lineage>
        <taxon>Eukaryota</taxon>
        <taxon>Fungi</taxon>
        <taxon>Dikarya</taxon>
        <taxon>Ascomycota</taxon>
        <taxon>Pezizomycotina</taxon>
        <taxon>Dothideomycetes</taxon>
        <taxon>Pleosporomycetidae</taxon>
        <taxon>Aulographales</taxon>
        <taxon>Rhizodiscinaceae</taxon>
        <taxon>Rhizodiscina</taxon>
    </lineage>
</organism>
<feature type="region of interest" description="Disordered" evidence="16">
    <location>
        <begin position="605"/>
        <end position="634"/>
    </location>
</feature>
<evidence type="ECO:0000256" key="11">
    <source>
        <dbReference type="ARBA" id="ARBA00022843"/>
    </source>
</evidence>
<dbReference type="InterPro" id="IPR003892">
    <property type="entry name" value="CUE"/>
</dbReference>
<reference evidence="18" key="1">
    <citation type="journal article" date="2020" name="Stud. Mycol.">
        <title>101 Dothideomycetes genomes: a test case for predicting lifestyles and emergence of pathogens.</title>
        <authorList>
            <person name="Haridas S."/>
            <person name="Albert R."/>
            <person name="Binder M."/>
            <person name="Bloem J."/>
            <person name="Labutti K."/>
            <person name="Salamov A."/>
            <person name="Andreopoulos B."/>
            <person name="Baker S."/>
            <person name="Barry K."/>
            <person name="Bills G."/>
            <person name="Bluhm B."/>
            <person name="Cannon C."/>
            <person name="Castanera R."/>
            <person name="Culley D."/>
            <person name="Daum C."/>
            <person name="Ezra D."/>
            <person name="Gonzalez J."/>
            <person name="Henrissat B."/>
            <person name="Kuo A."/>
            <person name="Liang C."/>
            <person name="Lipzen A."/>
            <person name="Lutzoni F."/>
            <person name="Magnuson J."/>
            <person name="Mondo S."/>
            <person name="Nolan M."/>
            <person name="Ohm R."/>
            <person name="Pangilinan J."/>
            <person name="Park H.-J."/>
            <person name="Ramirez L."/>
            <person name="Alfaro M."/>
            <person name="Sun H."/>
            <person name="Tritt A."/>
            <person name="Yoshinaga Y."/>
            <person name="Zwiers L.-H."/>
            <person name="Turgeon B."/>
            <person name="Goodwin S."/>
            <person name="Spatafora J."/>
            <person name="Crous P."/>
            <person name="Grigoriev I."/>
        </authorList>
    </citation>
    <scope>NUCLEOTIDE SEQUENCE</scope>
    <source>
        <strain evidence="18">CBS 133067</strain>
    </source>
</reference>
<evidence type="ECO:0000256" key="3">
    <source>
        <dbReference type="ARBA" id="ARBA00004574"/>
    </source>
</evidence>
<dbReference type="AlphaFoldDB" id="A0A9P4I864"/>
<feature type="compositionally biased region" description="Polar residues" evidence="16">
    <location>
        <begin position="868"/>
        <end position="879"/>
    </location>
</feature>
<feature type="region of interest" description="Disordered" evidence="16">
    <location>
        <begin position="122"/>
        <end position="364"/>
    </location>
</feature>
<keyword evidence="6" id="KW-0158">Chromosome</keyword>
<dbReference type="GO" id="GO:0043130">
    <property type="term" value="F:ubiquitin binding"/>
    <property type="evidence" value="ECO:0007669"/>
    <property type="project" value="InterPro"/>
</dbReference>
<keyword evidence="13" id="KW-0238">DNA-binding</keyword>
<accession>A0A9P4I864</accession>
<feature type="region of interest" description="Disordered" evidence="16">
    <location>
        <begin position="445"/>
        <end position="587"/>
    </location>
</feature>
<evidence type="ECO:0000256" key="13">
    <source>
        <dbReference type="ARBA" id="ARBA00023125"/>
    </source>
</evidence>
<feature type="compositionally biased region" description="Low complexity" evidence="16">
    <location>
        <begin position="823"/>
        <end position="837"/>
    </location>
</feature>
<evidence type="ECO:0000256" key="2">
    <source>
        <dbReference type="ARBA" id="ARBA00004496"/>
    </source>
</evidence>
<dbReference type="PANTHER" id="PTHR16308:SF13">
    <property type="entry name" value="PROTEIN LINGERER"/>
    <property type="match status" value="1"/>
</dbReference>
<evidence type="ECO:0000256" key="15">
    <source>
        <dbReference type="ARBA" id="ARBA00023242"/>
    </source>
</evidence>
<dbReference type="GO" id="GO:0005634">
    <property type="term" value="C:nucleus"/>
    <property type="evidence" value="ECO:0007669"/>
    <property type="project" value="UniProtKB-SubCell"/>
</dbReference>
<feature type="compositionally biased region" description="Basic and acidic residues" evidence="16">
    <location>
        <begin position="123"/>
        <end position="137"/>
    </location>
</feature>
<dbReference type="GO" id="GO:0005737">
    <property type="term" value="C:cytoplasm"/>
    <property type="evidence" value="ECO:0007669"/>
    <property type="project" value="UniProtKB-SubCell"/>
</dbReference>
<evidence type="ECO:0000256" key="1">
    <source>
        <dbReference type="ARBA" id="ARBA00004123"/>
    </source>
</evidence>
<evidence type="ECO:0000256" key="5">
    <source>
        <dbReference type="ARBA" id="ARBA00020536"/>
    </source>
</evidence>
<evidence type="ECO:0000256" key="4">
    <source>
        <dbReference type="ARBA" id="ARBA00005491"/>
    </source>
</evidence>
<dbReference type="GO" id="GO:0003677">
    <property type="term" value="F:DNA binding"/>
    <property type="evidence" value="ECO:0007669"/>
    <property type="project" value="UniProtKB-KW"/>
</dbReference>
<sequence>MSEVQSRPAPRGRSSARGGRGGPRGGARGASRHVNGDHKATADIDTSADQGEIGEMKKHYLSEVAVLKEMFPDWTDVDLVFALEETNGDLPSTIERITEGTCPLPNHSCKFLFTGNVSQFAEVSKKSKDRARSKVKDSSAGATDASMSTSRPPRGRGGIEGARGGRGRGDRARGGFRGGARGATQGAANGVRPAAAKSVPTAESSAWDAIPSANKENETVDNSSTESAPGGQWGSVVASEATPNTASEGAKSALIPDGGPKKTWASMFAKPKPAPAPVPKPEVKPPPIEEPDPTVPELVEPSPPVEPEIEETTDAALLEPPAEDETPALTPSKDELTEDNVEHVPDYSNKPPSTETAVSQVGSSRDIGSATASIAHQPIARPVLGGFATTALKATTPTGRSASFQRKVMEQQEAVVMPGSSHAVDRATVQFGMMGLNGDALDVDEDREEAETRQPPQQSPPSQPRASLPPAPRQPPPAESAPEALPTPKQSQGLPPAPQQPLSQQQQQSPNPIGAQLGGQHAYNQFGRYGQQETAAPPQKPYDPFGQQASQSPLDAYNPSTQAQQAGQSQLGGQSTAPNDYSSYQTSDYQRNAYQNYYGNFGQQHGAAQQDAGTAPQRSGSGFGSAPGDSGYGSQAQPGLWYQLLVQSVSGGRYGETQGSGQTTPNPALGGAGQHQSQPGQHLPQQHHQQGQHAGGAGFPYAGHPYYNSPYYQAYMNQYNYSGQGFSGPYGGSKGGMYGQPHHGYGISPQQSSYDQHSSSPANATGFGQSSLHGGEPNLRAASGSLGDYGRSGSTQPSQGAQTGGSGFSGMADVFGRQSGFPGSNQSYGQQQGNQQSTTEDSLKPFGDSKSNAGPSPTSLGQPGRPGSATNNTTSQGQTGLPPPQSHQQGFGGYPSHLAQGSQYGGLGGLGHQGGQNHQQGGFGGYGGGYGGTYGSYGRGGWGTNYGNH</sequence>
<keyword evidence="10" id="KW-0833">Ubl conjugation pathway</keyword>
<feature type="compositionally biased region" description="Polar residues" evidence="16">
    <location>
        <begin position="657"/>
        <end position="666"/>
    </location>
</feature>
<feature type="compositionally biased region" description="Gly residues" evidence="16">
    <location>
        <begin position="155"/>
        <end position="164"/>
    </location>
</feature>
<feature type="compositionally biased region" description="Low complexity" evidence="16">
    <location>
        <begin position="560"/>
        <end position="577"/>
    </location>
</feature>
<feature type="compositionally biased region" description="Polar residues" evidence="16">
    <location>
        <begin position="748"/>
        <end position="772"/>
    </location>
</feature>
<keyword evidence="14" id="KW-0234">DNA repair</keyword>
<feature type="compositionally biased region" description="Polar residues" evidence="16">
    <location>
        <begin position="849"/>
        <end position="861"/>
    </location>
</feature>
<keyword evidence="7" id="KW-0963">Cytoplasm</keyword>
<name>A0A9P4I864_9PEZI</name>
<feature type="compositionally biased region" description="Gly residues" evidence="16">
    <location>
        <begin position="921"/>
        <end position="949"/>
    </location>
</feature>
<feature type="compositionally biased region" description="Basic and acidic residues" evidence="16">
    <location>
        <begin position="332"/>
        <end position="345"/>
    </location>
</feature>
<evidence type="ECO:0000256" key="12">
    <source>
        <dbReference type="ARBA" id="ARBA00022895"/>
    </source>
</evidence>
<feature type="region of interest" description="Disordered" evidence="16">
    <location>
        <begin position="1"/>
        <end position="50"/>
    </location>
</feature>
<feature type="compositionally biased region" description="Polar residues" evidence="16">
    <location>
        <begin position="578"/>
        <end position="587"/>
    </location>
</feature>
<evidence type="ECO:0000256" key="14">
    <source>
        <dbReference type="ARBA" id="ARBA00023204"/>
    </source>
</evidence>
<feature type="compositionally biased region" description="Pro residues" evidence="16">
    <location>
        <begin position="272"/>
        <end position="288"/>
    </location>
</feature>
<feature type="compositionally biased region" description="Low complexity" evidence="16">
    <location>
        <begin position="674"/>
        <end position="692"/>
    </location>
</feature>
<feature type="compositionally biased region" description="Polar residues" evidence="16">
    <location>
        <begin position="792"/>
        <end position="801"/>
    </location>
</feature>
<keyword evidence="11" id="KW-0832">Ubl conjugation</keyword>
<keyword evidence="8" id="KW-0597">Phosphoprotein</keyword>
<evidence type="ECO:0000256" key="10">
    <source>
        <dbReference type="ARBA" id="ARBA00022786"/>
    </source>
</evidence>
<feature type="compositionally biased region" description="Low complexity" evidence="16">
    <location>
        <begin position="480"/>
        <end position="515"/>
    </location>
</feature>
<protein>
    <recommendedName>
        <fullName evidence="5">RNA polymerase II degradation factor 1</fullName>
    </recommendedName>
</protein>
<feature type="compositionally biased region" description="Gly residues" evidence="16">
    <location>
        <begin position="903"/>
        <end position="914"/>
    </location>
</feature>
<keyword evidence="12" id="KW-0779">Telomere</keyword>
<dbReference type="GO" id="GO:0000781">
    <property type="term" value="C:chromosome, telomeric region"/>
    <property type="evidence" value="ECO:0007669"/>
    <property type="project" value="UniProtKB-SubCell"/>
</dbReference>
<dbReference type="CDD" id="cd14368">
    <property type="entry name" value="CUE_DEF1_like"/>
    <property type="match status" value="1"/>
</dbReference>
<dbReference type="Proteomes" id="UP000799772">
    <property type="component" value="Unassembled WGS sequence"/>
</dbReference>
<dbReference type="PANTHER" id="PTHR16308">
    <property type="entry name" value="UBIQUITIN ASSOCIATED PROTEIN 2-LIKE/LINGERER"/>
    <property type="match status" value="1"/>
</dbReference>
<dbReference type="PROSITE" id="PS51140">
    <property type="entry name" value="CUE"/>
    <property type="match status" value="1"/>
</dbReference>
<feature type="domain" description="CUE" evidence="17">
    <location>
        <begin position="59"/>
        <end position="102"/>
    </location>
</feature>
<evidence type="ECO:0000256" key="6">
    <source>
        <dbReference type="ARBA" id="ARBA00022454"/>
    </source>
</evidence>
<feature type="region of interest" description="Disordered" evidence="16">
    <location>
        <begin position="652"/>
        <end position="698"/>
    </location>
</feature>
<comment type="similarity">
    <text evidence="4">Belongs to the DEF1 family.</text>
</comment>